<dbReference type="InParanoid" id="A0A5E4FKH4"/>
<reference evidence="2" key="1">
    <citation type="journal article" date="2020" name="Plant J.">
        <title>Transposons played a major role in the diversification between the closely related almond and peach genomes: results from the almond genome sequence.</title>
        <authorList>
            <person name="Alioto T."/>
            <person name="Alexiou K.G."/>
            <person name="Bardil A."/>
            <person name="Barteri F."/>
            <person name="Castanera R."/>
            <person name="Cruz F."/>
            <person name="Dhingra A."/>
            <person name="Duval H."/>
            <person name="Fernandez I Marti A."/>
            <person name="Frias L."/>
            <person name="Galan B."/>
            <person name="Garcia J.L."/>
            <person name="Howad W."/>
            <person name="Gomez-Garrido J."/>
            <person name="Gut M."/>
            <person name="Julca I."/>
            <person name="Morata J."/>
            <person name="Puigdomenech P."/>
            <person name="Ribeca P."/>
            <person name="Rubio Cabetas M.J."/>
            <person name="Vlasova A."/>
            <person name="Wirthensohn M."/>
            <person name="Garcia-Mas J."/>
            <person name="Gabaldon T."/>
            <person name="Casacuberta J.M."/>
            <person name="Arus P."/>
        </authorList>
    </citation>
    <scope>NUCLEOTIDE SEQUENCE [LARGE SCALE GENOMIC DNA]</scope>
    <source>
        <strain evidence="2">cv. Texas</strain>
    </source>
</reference>
<dbReference type="AlphaFoldDB" id="A0A5E4FKH4"/>
<dbReference type="Gramene" id="VVA28246">
    <property type="protein sequence ID" value="VVA28246"/>
    <property type="gene ID" value="Prudul26B018543"/>
</dbReference>
<name>A0A5E4FKH4_PRUDU</name>
<proteinExistence type="predicted"/>
<dbReference type="EMBL" id="CABIKO010000137">
    <property type="protein sequence ID" value="VVA28246.1"/>
    <property type="molecule type" value="Genomic_DNA"/>
</dbReference>
<dbReference type="Proteomes" id="UP000327085">
    <property type="component" value="Chromosome 2"/>
</dbReference>
<evidence type="ECO:0000313" key="2">
    <source>
        <dbReference type="Proteomes" id="UP000327085"/>
    </source>
</evidence>
<organism evidence="1 2">
    <name type="scientific">Prunus dulcis</name>
    <name type="common">Almond</name>
    <name type="synonym">Amygdalus dulcis</name>
    <dbReference type="NCBI Taxonomy" id="3755"/>
    <lineage>
        <taxon>Eukaryota</taxon>
        <taxon>Viridiplantae</taxon>
        <taxon>Streptophyta</taxon>
        <taxon>Embryophyta</taxon>
        <taxon>Tracheophyta</taxon>
        <taxon>Spermatophyta</taxon>
        <taxon>Magnoliopsida</taxon>
        <taxon>eudicotyledons</taxon>
        <taxon>Gunneridae</taxon>
        <taxon>Pentapetalae</taxon>
        <taxon>rosids</taxon>
        <taxon>fabids</taxon>
        <taxon>Rosales</taxon>
        <taxon>Rosaceae</taxon>
        <taxon>Amygdaloideae</taxon>
        <taxon>Amygdaleae</taxon>
        <taxon>Prunus</taxon>
    </lineage>
</organism>
<accession>A0A5E4FKH4</accession>
<gene>
    <name evidence="1" type="ORF">ALMOND_2B018543</name>
</gene>
<evidence type="ECO:0000313" key="1">
    <source>
        <dbReference type="EMBL" id="VVA28246.1"/>
    </source>
</evidence>
<sequence length="132" mass="14395">MMGYGGESRRALLCARSSVAVKRWLILLLHQASVGGKKKILAAVENLSVQVDFPERRVRHSTLLELPVEGYVAYELNPLLSMELEAQSEQPVEAMTLMSARLSINHGRGRPKTILAGKMGLHGSDGDKGGDK</sequence>
<protein>
    <submittedName>
        <fullName evidence="1">Uncharacterized protein</fullName>
    </submittedName>
</protein>